<feature type="non-terminal residue" evidence="1">
    <location>
        <position position="1"/>
    </location>
</feature>
<reference evidence="1" key="1">
    <citation type="journal article" date="2015" name="Nature">
        <title>Complex archaea that bridge the gap between prokaryotes and eukaryotes.</title>
        <authorList>
            <person name="Spang A."/>
            <person name="Saw J.H."/>
            <person name="Jorgensen S.L."/>
            <person name="Zaremba-Niedzwiedzka K."/>
            <person name="Martijn J."/>
            <person name="Lind A.E."/>
            <person name="van Eijk R."/>
            <person name="Schleper C."/>
            <person name="Guy L."/>
            <person name="Ettema T.J."/>
        </authorList>
    </citation>
    <scope>NUCLEOTIDE SEQUENCE</scope>
</reference>
<accession>A0A0F9GRT8</accession>
<dbReference type="AlphaFoldDB" id="A0A0F9GRT8"/>
<proteinExistence type="predicted"/>
<organism evidence="1">
    <name type="scientific">marine sediment metagenome</name>
    <dbReference type="NCBI Taxonomy" id="412755"/>
    <lineage>
        <taxon>unclassified sequences</taxon>
        <taxon>metagenomes</taxon>
        <taxon>ecological metagenomes</taxon>
    </lineage>
</organism>
<dbReference type="EMBL" id="LAZR01017176">
    <property type="protein sequence ID" value="KKM01515.1"/>
    <property type="molecule type" value="Genomic_DNA"/>
</dbReference>
<evidence type="ECO:0000313" key="1">
    <source>
        <dbReference type="EMBL" id="KKM01515.1"/>
    </source>
</evidence>
<gene>
    <name evidence="1" type="ORF">LCGC14_1793610</name>
</gene>
<comment type="caution">
    <text evidence="1">The sequence shown here is derived from an EMBL/GenBank/DDBJ whole genome shotgun (WGS) entry which is preliminary data.</text>
</comment>
<name>A0A0F9GRT8_9ZZZZ</name>
<protein>
    <submittedName>
        <fullName evidence="1">Uncharacterized protein</fullName>
    </submittedName>
</protein>
<sequence>LTVTLDANEGPVYDTVLFTQDLGTPDIRDLVIPFGGDEDFFVSGDQIVIALSANTGADTWGCQTIHEPV</sequence>